<sequence>MESIFLTIRRFSFWKAVKCEFLLTMFYVLVGCASTIPGDSHYKQNVNELKVALAFGITSMTLMQCFLPICGPPQMNPAITIAMLCTRRVHVVTSFIHILAQCLGGLAGAGILYGVTPARKHDNLGVTMVHNDIGRGQAFGIEFIITFIMTFAYFAGHDNPALFGGFQSAPVGLSVMFGHTFGWQFTGASMNPARSLGPAIVCNEWSDHWVYWIGPVLGSILGGITYEYTTGGGPEIKNLRRNSSLGTMMNTETVRGSKESVEMPTELTFTIPATPDPEI</sequence>
<dbReference type="InterPro" id="IPR023271">
    <property type="entry name" value="Aquaporin-like"/>
</dbReference>
<keyword evidence="5 8" id="KW-0812">Transmembrane</keyword>
<dbReference type="InterPro" id="IPR022357">
    <property type="entry name" value="MIP_CS"/>
</dbReference>
<dbReference type="InterPro" id="IPR034294">
    <property type="entry name" value="Aquaporin_transptr"/>
</dbReference>
<reference evidence="10 11" key="1">
    <citation type="submission" date="2024-01" db="EMBL/GenBank/DDBJ databases">
        <title>The genome of the rayed Mediterranean limpet Patella caerulea (Linnaeus, 1758).</title>
        <authorList>
            <person name="Anh-Thu Weber A."/>
            <person name="Halstead-Nussloch G."/>
        </authorList>
    </citation>
    <scope>NUCLEOTIDE SEQUENCE [LARGE SCALE GENOMIC DNA]</scope>
    <source>
        <strain evidence="10">AATW-2023a</strain>
        <tissue evidence="10">Whole specimen</tissue>
    </source>
</reference>
<evidence type="ECO:0000256" key="5">
    <source>
        <dbReference type="ARBA" id="ARBA00022692"/>
    </source>
</evidence>
<keyword evidence="6 9" id="KW-1133">Transmembrane helix</keyword>
<evidence type="ECO:0000256" key="3">
    <source>
        <dbReference type="ARBA" id="ARBA00022448"/>
    </source>
</evidence>
<evidence type="ECO:0000313" key="11">
    <source>
        <dbReference type="Proteomes" id="UP001347796"/>
    </source>
</evidence>
<organism evidence="10 11">
    <name type="scientific">Patella caerulea</name>
    <name type="common">Rayed Mediterranean limpet</name>
    <dbReference type="NCBI Taxonomy" id="87958"/>
    <lineage>
        <taxon>Eukaryota</taxon>
        <taxon>Metazoa</taxon>
        <taxon>Spiralia</taxon>
        <taxon>Lophotrochozoa</taxon>
        <taxon>Mollusca</taxon>
        <taxon>Gastropoda</taxon>
        <taxon>Patellogastropoda</taxon>
        <taxon>Patelloidea</taxon>
        <taxon>Patellidae</taxon>
        <taxon>Patella</taxon>
    </lineage>
</organism>
<keyword evidence="7 9" id="KW-0472">Membrane</keyword>
<keyword evidence="4" id="KW-1003">Cell membrane</keyword>
<dbReference type="SUPFAM" id="SSF81338">
    <property type="entry name" value="Aquaporin-like"/>
    <property type="match status" value="1"/>
</dbReference>
<keyword evidence="11" id="KW-1185">Reference proteome</keyword>
<feature type="transmembrane region" description="Helical" evidence="9">
    <location>
        <begin position="91"/>
        <end position="116"/>
    </location>
</feature>
<feature type="transmembrane region" description="Helical" evidence="9">
    <location>
        <begin position="136"/>
        <end position="155"/>
    </location>
</feature>
<dbReference type="PANTHER" id="PTHR19139:SF199">
    <property type="entry name" value="MIP17260P"/>
    <property type="match status" value="1"/>
</dbReference>
<evidence type="ECO:0000256" key="4">
    <source>
        <dbReference type="ARBA" id="ARBA00022475"/>
    </source>
</evidence>
<evidence type="ECO:0000256" key="6">
    <source>
        <dbReference type="ARBA" id="ARBA00022989"/>
    </source>
</evidence>
<evidence type="ECO:0000256" key="2">
    <source>
        <dbReference type="ARBA" id="ARBA00006175"/>
    </source>
</evidence>
<dbReference type="PANTHER" id="PTHR19139">
    <property type="entry name" value="AQUAPORIN TRANSPORTER"/>
    <property type="match status" value="1"/>
</dbReference>
<protein>
    <recommendedName>
        <fullName evidence="12">Aquaporin</fullName>
    </recommendedName>
</protein>
<dbReference type="PRINTS" id="PR00783">
    <property type="entry name" value="MINTRINSICP"/>
</dbReference>
<name>A0AAN8PSN4_PATCE</name>
<evidence type="ECO:0000256" key="8">
    <source>
        <dbReference type="RuleBase" id="RU000477"/>
    </source>
</evidence>
<feature type="transmembrane region" description="Helical" evidence="9">
    <location>
        <begin position="21"/>
        <end position="37"/>
    </location>
</feature>
<dbReference type="InterPro" id="IPR000425">
    <property type="entry name" value="MIP"/>
</dbReference>
<dbReference type="Gene3D" id="1.20.1080.10">
    <property type="entry name" value="Glycerol uptake facilitator protein"/>
    <property type="match status" value="1"/>
</dbReference>
<dbReference type="Pfam" id="PF00230">
    <property type="entry name" value="MIP"/>
    <property type="match status" value="1"/>
</dbReference>
<proteinExistence type="inferred from homology"/>
<evidence type="ECO:0008006" key="12">
    <source>
        <dbReference type="Google" id="ProtNLM"/>
    </source>
</evidence>
<keyword evidence="3 8" id="KW-0813">Transport</keyword>
<comment type="subcellular location">
    <subcellularLocation>
        <location evidence="1">Cell membrane</location>
        <topology evidence="1">Multi-pass membrane protein</topology>
    </subcellularLocation>
</comment>
<evidence type="ECO:0000256" key="1">
    <source>
        <dbReference type="ARBA" id="ARBA00004651"/>
    </source>
</evidence>
<dbReference type="GO" id="GO:0015250">
    <property type="term" value="F:water channel activity"/>
    <property type="evidence" value="ECO:0007669"/>
    <property type="project" value="TreeGrafter"/>
</dbReference>
<gene>
    <name evidence="10" type="ORF">SNE40_012722</name>
</gene>
<accession>A0AAN8PSN4</accession>
<evidence type="ECO:0000256" key="9">
    <source>
        <dbReference type="SAM" id="Phobius"/>
    </source>
</evidence>
<comment type="caution">
    <text evidence="10">The sequence shown here is derived from an EMBL/GenBank/DDBJ whole genome shotgun (WGS) entry which is preliminary data.</text>
</comment>
<feature type="transmembrane region" description="Helical" evidence="9">
    <location>
        <begin position="49"/>
        <end position="70"/>
    </location>
</feature>
<evidence type="ECO:0000256" key="7">
    <source>
        <dbReference type="ARBA" id="ARBA00023136"/>
    </source>
</evidence>
<evidence type="ECO:0000313" key="10">
    <source>
        <dbReference type="EMBL" id="KAK6177836.1"/>
    </source>
</evidence>
<dbReference type="EMBL" id="JAZGQO010000009">
    <property type="protein sequence ID" value="KAK6177836.1"/>
    <property type="molecule type" value="Genomic_DNA"/>
</dbReference>
<comment type="similarity">
    <text evidence="2 8">Belongs to the MIP/aquaporin (TC 1.A.8) family.</text>
</comment>
<dbReference type="AlphaFoldDB" id="A0AAN8PSN4"/>
<dbReference type="PROSITE" id="PS00221">
    <property type="entry name" value="MIP"/>
    <property type="match status" value="1"/>
</dbReference>
<dbReference type="Proteomes" id="UP001347796">
    <property type="component" value="Unassembled WGS sequence"/>
</dbReference>
<dbReference type="GO" id="GO:0005886">
    <property type="term" value="C:plasma membrane"/>
    <property type="evidence" value="ECO:0007669"/>
    <property type="project" value="UniProtKB-SubCell"/>
</dbReference>